<dbReference type="STRING" id="1459636.NTE_01161"/>
<accession>A0A075MVF2</accession>
<sequence>MPGMKKIELIVPNRWVGEIDNALKEVQIGGMSVTRIEGRGRVKPARVAISRGTGLATPEFIPRTKIEVVVRENLAEVIKKVLDKFGGDPNLGGKAFISDVSGAVDFVTQKRDEEAI</sequence>
<dbReference type="Pfam" id="PF00543">
    <property type="entry name" value="P-II"/>
    <property type="match status" value="1"/>
</dbReference>
<reference evidence="1 2" key="1">
    <citation type="journal article" date="2014" name="PLoS ONE">
        <title>Genome Sequence of Candidatus Nitrososphaera evergladensis from Group I.1b Enriched from Everglades Soil Reveals Novel Genomic Features of the Ammonia-Oxidizing Archaea.</title>
        <authorList>
            <person name="Zhalnina K.V."/>
            <person name="Dias R."/>
            <person name="Leonard M.T."/>
            <person name="Dorr de Quadros P."/>
            <person name="Camargo F.A."/>
            <person name="Drew J.C."/>
            <person name="Farmerie W.G."/>
            <person name="Daroub S.H."/>
            <person name="Triplett E.W."/>
        </authorList>
    </citation>
    <scope>NUCLEOTIDE SEQUENCE [LARGE SCALE GENOMIC DNA]</scope>
    <source>
        <strain evidence="1 2">SR1</strain>
    </source>
</reference>
<dbReference type="InterPro" id="IPR002187">
    <property type="entry name" value="N-reg_PII"/>
</dbReference>
<dbReference type="GO" id="GO:0005829">
    <property type="term" value="C:cytosol"/>
    <property type="evidence" value="ECO:0007669"/>
    <property type="project" value="TreeGrafter"/>
</dbReference>
<dbReference type="InterPro" id="IPR011322">
    <property type="entry name" value="N-reg_PII-like_a/b"/>
</dbReference>
<name>A0A075MVF2_9ARCH</name>
<dbReference type="AlphaFoldDB" id="A0A075MVF2"/>
<dbReference type="InterPro" id="IPR015867">
    <property type="entry name" value="N-reg_PII/ATP_PRibTrfase_C"/>
</dbReference>
<keyword evidence="2" id="KW-1185">Reference proteome</keyword>
<organism evidence="1 2">
    <name type="scientific">Candidatus Nitrososphaera evergladensis SR1</name>
    <dbReference type="NCBI Taxonomy" id="1459636"/>
    <lineage>
        <taxon>Archaea</taxon>
        <taxon>Nitrososphaerota</taxon>
        <taxon>Nitrososphaeria</taxon>
        <taxon>Nitrososphaerales</taxon>
        <taxon>Nitrososphaeraceae</taxon>
        <taxon>Nitrososphaera</taxon>
    </lineage>
</organism>
<dbReference type="HOGENOM" id="CLU_082268_3_1_2"/>
<dbReference type="GO" id="GO:0006808">
    <property type="term" value="P:regulation of nitrogen utilization"/>
    <property type="evidence" value="ECO:0007669"/>
    <property type="project" value="InterPro"/>
</dbReference>
<evidence type="ECO:0000313" key="2">
    <source>
        <dbReference type="Proteomes" id="UP000028194"/>
    </source>
</evidence>
<dbReference type="Gene3D" id="3.30.70.120">
    <property type="match status" value="1"/>
</dbReference>
<evidence type="ECO:0000313" key="1">
    <source>
        <dbReference type="EMBL" id="AIF83234.1"/>
    </source>
</evidence>
<dbReference type="PRINTS" id="PR00340">
    <property type="entry name" value="PIIGLNB"/>
</dbReference>
<dbReference type="PANTHER" id="PTHR30115">
    <property type="entry name" value="NITROGEN REGULATORY PROTEIN P-II"/>
    <property type="match status" value="1"/>
</dbReference>
<dbReference type="eggNOG" id="arCOG02305">
    <property type="taxonomic scope" value="Archaea"/>
</dbReference>
<proteinExistence type="predicted"/>
<gene>
    <name evidence="1" type="ORF">NTE_01161</name>
</gene>
<dbReference type="SUPFAM" id="SSF54913">
    <property type="entry name" value="GlnB-like"/>
    <property type="match status" value="1"/>
</dbReference>
<protein>
    <submittedName>
        <fullName evidence="1">Nitrogen regulatory protein PII</fullName>
    </submittedName>
</protein>
<dbReference type="SMART" id="SM00938">
    <property type="entry name" value="P-II"/>
    <property type="match status" value="1"/>
</dbReference>
<dbReference type="PANTHER" id="PTHR30115:SF11">
    <property type="entry name" value="NITROGEN REGULATORY PROTEIN P-II HOMOLOG"/>
    <property type="match status" value="1"/>
</dbReference>
<dbReference type="PROSITE" id="PS51343">
    <property type="entry name" value="PII_GLNB_DOM"/>
    <property type="match status" value="1"/>
</dbReference>
<dbReference type="GO" id="GO:0005524">
    <property type="term" value="F:ATP binding"/>
    <property type="evidence" value="ECO:0007669"/>
    <property type="project" value="TreeGrafter"/>
</dbReference>
<dbReference type="KEGG" id="nev:NTE_01161"/>
<dbReference type="Proteomes" id="UP000028194">
    <property type="component" value="Chromosome"/>
</dbReference>
<dbReference type="GO" id="GO:0030234">
    <property type="term" value="F:enzyme regulator activity"/>
    <property type="evidence" value="ECO:0007669"/>
    <property type="project" value="InterPro"/>
</dbReference>
<dbReference type="EMBL" id="CP007174">
    <property type="protein sequence ID" value="AIF83234.1"/>
    <property type="molecule type" value="Genomic_DNA"/>
</dbReference>